<keyword evidence="2" id="KW-1185">Reference proteome</keyword>
<name>A0A7X5BXZ4_9BACT</name>
<protein>
    <submittedName>
        <fullName evidence="1">Uncharacterized protein</fullName>
    </submittedName>
</protein>
<dbReference type="Proteomes" id="UP000537825">
    <property type="component" value="Unassembled WGS sequence"/>
</dbReference>
<proteinExistence type="predicted"/>
<sequence>MTIWNIDALDVCRLQGEDKKLTDLIDSLIRSDALLAGIPLSSIHTNLRTNISDGGVDASVHAAIPTAFIGFFATATCWQYKATRYASITNSDLTDEIRKPHSKKLILEGAAYRLCISDDMPPQKRNDWEEIINAEIRKISSDAPKGMVVTAGQIAAWASLTPGIIIQFFKPELKNLLCFKAWHRSATNQIKTYVPIPAWASISEKINNHIDFTRTPESILLPLQGEPGVGKTRLTLETLASNVATQGLVVYTANDSTAENIAYMLSNTDGARAILVADECSLTKRLAIEKALSGAPERIRVIAIDNTGDRPPEGAPEPWLERMPSDSLEAVLEQNYGQIPKDSRIAYAQLASGYVRLAADLCRQHGRISAQGVGSALANIKNYLHARLEKEELEVLEMLSILHRTGFREDVDQEFRELCQLTGITYEKAFTTASKIKDNSGFISLSKYAYITPEIIAHVAFEGAWRRWFASAPTSMLSRMPNTILRSFSKRVSKHGSPEARREVSNFFLTRALSFEPHHLSENSRVQEFETICEIDPEKFLPILASTIARASHEELTKEAFDVRSGEWGPRRKLVWLAEKMAAFPEHFYTAETILWHLALHETENDISNNATKIWIQLFRIMLSGTATPFDTRMARLRERVSNASPEEQPLTLRALDGILEPHASRMVGPAVISGRLTPANWQPQTYRQQRECLEMALQLLCSITTNPNSDLADRAKTALAKRTRTLLGAGFLDIIRGAWNNTPPHSHHRPYIIEGINHFLRYDLPNFEGKEGIDTKKIEQSVREWASIIKPQDLHSQLVVLLGSHSWSDLGLEGEEQDWQKVMEPYAKAFLGDIELFKQELPWLCSGLAPRAFLLGEALGLIDRASNLLDLIIDATEQHGSVSFPGAYIFSQLKSHPEISTKLNTWLDRIQETNPALAFNVIMSGGTQLNFVSRALALVDAGKLPATSLQSFQYGRLEALAEDEVLSILERLIKAVSDDDNGPVEIILEFHGALKRKASWTGQTRNTYTDIIWKALEVGTEEKGAFWWKRALEEFSAQDPSRAAAIAARALVGEGYDQKESAEGILTHLAEKHPDLVMSALGEVMLKGDRNQLFYIFKFTTLFESIKTSIVTDWTNANGVEAARRLARHLPSPYLDGEGLPVVPELTRKVLSDFESDERTFQEFCAGTHSLELMVGDIAGQYDQYANVASKFLAHPLRRIREWAQYEIKSANSRAQSWRDHEEDRDD</sequence>
<dbReference type="RefSeq" id="WP_139919967.1">
    <property type="nucleotide sequence ID" value="NZ_CBCSLE010000011.1"/>
</dbReference>
<comment type="caution">
    <text evidence="1">The sequence shown here is derived from an EMBL/GenBank/DDBJ whole genome shotgun (WGS) entry which is preliminary data.</text>
</comment>
<evidence type="ECO:0000313" key="2">
    <source>
        <dbReference type="Proteomes" id="UP000537825"/>
    </source>
</evidence>
<accession>A0A7X5BXZ4</accession>
<gene>
    <name evidence="1" type="ORF">GTZ93_33830</name>
</gene>
<organism evidence="1 2">
    <name type="scientific">Corallococcus exiguus</name>
    <dbReference type="NCBI Taxonomy" id="83462"/>
    <lineage>
        <taxon>Bacteria</taxon>
        <taxon>Pseudomonadati</taxon>
        <taxon>Myxococcota</taxon>
        <taxon>Myxococcia</taxon>
        <taxon>Myxococcales</taxon>
        <taxon>Cystobacterineae</taxon>
        <taxon>Myxococcaceae</taxon>
        <taxon>Corallococcus</taxon>
    </lineage>
</organism>
<dbReference type="AlphaFoldDB" id="A0A7X5BXZ4"/>
<evidence type="ECO:0000313" key="1">
    <source>
        <dbReference type="EMBL" id="NBC44792.1"/>
    </source>
</evidence>
<reference evidence="1 2" key="1">
    <citation type="submission" date="2020-01" db="EMBL/GenBank/DDBJ databases">
        <title>The draft genome sequence of Corallococcus exiguus DSM 14696.</title>
        <authorList>
            <person name="Zhang X."/>
            <person name="Zhu H."/>
        </authorList>
    </citation>
    <scope>NUCLEOTIDE SEQUENCE [LARGE SCALE GENOMIC DNA]</scope>
    <source>
        <strain evidence="1 2">DSM 14696</strain>
    </source>
</reference>
<dbReference type="EMBL" id="JAAAPK010000011">
    <property type="protein sequence ID" value="NBC44792.1"/>
    <property type="molecule type" value="Genomic_DNA"/>
</dbReference>